<reference evidence="8" key="1">
    <citation type="submission" date="2020-01" db="EMBL/GenBank/DDBJ databases">
        <title>Identification and distribution of gene clusters putatively required for synthesis of sphingolipid metabolism inhibitors in phylogenetically diverse species of the filamentous fungus Fusarium.</title>
        <authorList>
            <person name="Kim H.-S."/>
            <person name="Busman M."/>
            <person name="Brown D.W."/>
            <person name="Divon H."/>
            <person name="Uhlig S."/>
            <person name="Proctor R.H."/>
        </authorList>
    </citation>
    <scope>NUCLEOTIDE SEQUENCE</scope>
    <source>
        <strain evidence="8">NRRL 53441</strain>
    </source>
</reference>
<accession>A0A8H4K2F7</accession>
<evidence type="ECO:0000256" key="4">
    <source>
        <dbReference type="ARBA" id="ARBA00014437"/>
    </source>
</evidence>
<dbReference type="Gene3D" id="1.10.8.10">
    <property type="entry name" value="DNA helicase RuvA subunit, C-terminal domain"/>
    <property type="match status" value="1"/>
</dbReference>
<gene>
    <name evidence="8" type="ORF">F53441_12064</name>
</gene>
<evidence type="ECO:0000256" key="1">
    <source>
        <dbReference type="ARBA" id="ARBA00004123"/>
    </source>
</evidence>
<dbReference type="SMART" id="SM01407">
    <property type="entry name" value="NAC"/>
    <property type="match status" value="1"/>
</dbReference>
<evidence type="ECO:0000259" key="7">
    <source>
        <dbReference type="PROSITE" id="PS51151"/>
    </source>
</evidence>
<feature type="compositionally biased region" description="Basic and acidic residues" evidence="6">
    <location>
        <begin position="144"/>
        <end position="168"/>
    </location>
</feature>
<proteinExistence type="inferred from homology"/>
<feature type="domain" description="NAC-A/B" evidence="7">
    <location>
        <begin position="49"/>
        <end position="131"/>
    </location>
</feature>
<dbReference type="CDD" id="cd22054">
    <property type="entry name" value="NAC_NACA"/>
    <property type="match status" value="1"/>
</dbReference>
<dbReference type="Proteomes" id="UP000605986">
    <property type="component" value="Unassembled WGS sequence"/>
</dbReference>
<dbReference type="InterPro" id="IPR038187">
    <property type="entry name" value="NAC_A/B_dom_sf"/>
</dbReference>
<dbReference type="OrthoDB" id="3169036at2759"/>
<dbReference type="InterPro" id="IPR044034">
    <property type="entry name" value="NAC-like_UBA"/>
</dbReference>
<dbReference type="GO" id="GO:0005634">
    <property type="term" value="C:nucleus"/>
    <property type="evidence" value="ECO:0007669"/>
    <property type="project" value="UniProtKB-SubCell"/>
</dbReference>
<dbReference type="AlphaFoldDB" id="A0A8H4K2F7"/>
<feature type="compositionally biased region" description="Acidic residues" evidence="6">
    <location>
        <begin position="22"/>
        <end position="36"/>
    </location>
</feature>
<feature type="region of interest" description="Disordered" evidence="6">
    <location>
        <begin position="138"/>
        <end position="193"/>
    </location>
</feature>
<evidence type="ECO:0000256" key="2">
    <source>
        <dbReference type="ARBA" id="ARBA00004496"/>
    </source>
</evidence>
<dbReference type="Gene3D" id="2.20.70.30">
    <property type="entry name" value="Nascent polypeptide-associated complex domain"/>
    <property type="match status" value="1"/>
</dbReference>
<protein>
    <recommendedName>
        <fullName evidence="4">Nascent polypeptide-associated complex subunit alpha</fullName>
    </recommendedName>
    <alternativeName>
        <fullName evidence="5">Alpha-NAC</fullName>
    </alternativeName>
</protein>
<evidence type="ECO:0000313" key="8">
    <source>
        <dbReference type="EMBL" id="KAF4441354.1"/>
    </source>
</evidence>
<evidence type="ECO:0000313" key="9">
    <source>
        <dbReference type="Proteomes" id="UP000605986"/>
    </source>
</evidence>
<comment type="caution">
    <text evidence="8">The sequence shown here is derived from an EMBL/GenBank/DDBJ whole genome shotgun (WGS) entry which is preliminary data.</text>
</comment>
<dbReference type="PANTHER" id="PTHR21713">
    <property type="entry name" value="NASCENT POLYPEPTIDE ASSOCIATED COMPLEX ALPHA SUBUNIT-RELATED"/>
    <property type="match status" value="1"/>
</dbReference>
<organism evidence="8 9">
    <name type="scientific">Fusarium austroafricanum</name>
    <dbReference type="NCBI Taxonomy" id="2364996"/>
    <lineage>
        <taxon>Eukaryota</taxon>
        <taxon>Fungi</taxon>
        <taxon>Dikarya</taxon>
        <taxon>Ascomycota</taxon>
        <taxon>Pezizomycotina</taxon>
        <taxon>Sordariomycetes</taxon>
        <taxon>Hypocreomycetidae</taxon>
        <taxon>Hypocreales</taxon>
        <taxon>Nectriaceae</taxon>
        <taxon>Fusarium</taxon>
        <taxon>Fusarium concolor species complex</taxon>
    </lineage>
</organism>
<dbReference type="GO" id="GO:0005854">
    <property type="term" value="C:nascent polypeptide-associated complex"/>
    <property type="evidence" value="ECO:0007669"/>
    <property type="project" value="InterPro"/>
</dbReference>
<comment type="similarity">
    <text evidence="3">Belongs to the NAC-alpha family.</text>
</comment>
<name>A0A8H4K2F7_9HYPO</name>
<dbReference type="EMBL" id="JAADJG010000624">
    <property type="protein sequence ID" value="KAF4441354.1"/>
    <property type="molecule type" value="Genomic_DNA"/>
</dbReference>
<evidence type="ECO:0000256" key="3">
    <source>
        <dbReference type="ARBA" id="ARBA00009882"/>
    </source>
</evidence>
<dbReference type="PIRSF" id="PIRSF015901">
    <property type="entry name" value="NAC_alpha"/>
    <property type="match status" value="1"/>
</dbReference>
<dbReference type="PROSITE" id="PS51151">
    <property type="entry name" value="NAC_AB"/>
    <property type="match status" value="1"/>
</dbReference>
<feature type="compositionally biased region" description="Basic and acidic residues" evidence="6">
    <location>
        <begin position="1"/>
        <end position="21"/>
    </location>
</feature>
<dbReference type="FunFam" id="1.10.8.10:FF:000006">
    <property type="entry name" value="Putative nascent polypeptide-associated complex subunit alpha"/>
    <property type="match status" value="1"/>
</dbReference>
<dbReference type="Pfam" id="PF01849">
    <property type="entry name" value="NAC"/>
    <property type="match status" value="1"/>
</dbReference>
<evidence type="ECO:0000256" key="6">
    <source>
        <dbReference type="SAM" id="MobiDB-lite"/>
    </source>
</evidence>
<feature type="region of interest" description="Disordered" evidence="6">
    <location>
        <begin position="1"/>
        <end position="45"/>
    </location>
</feature>
<dbReference type="InterPro" id="IPR002715">
    <property type="entry name" value="Nas_poly-pep-assoc_cplx_dom"/>
</dbReference>
<evidence type="ECO:0000256" key="5">
    <source>
        <dbReference type="ARBA" id="ARBA00030300"/>
    </source>
</evidence>
<sequence>MSNPRVEELPDEEPKKTTVQEHEDDSSDDSEVEEVGEGQLPAGSTVIHNRNEKKARKALEKLHLTRIPGITRVTLRRPKNILFVINNPEVYKSPNSNTYMQVILLYNLQLISNRVSSVFGEAKIEDVNAAAQQAAAAQLASQNAEDHSGHNHGEPSKAAETAEEKKDKEDEEEDEDDDEEVDASGLEDKDIELVMTQANVSRNKAVKALKENDNDIVNSIMALSI</sequence>
<dbReference type="Pfam" id="PF19026">
    <property type="entry name" value="UBA_HYPK"/>
    <property type="match status" value="1"/>
</dbReference>
<dbReference type="InterPro" id="IPR016641">
    <property type="entry name" value="EGD2/NACA0like"/>
</dbReference>
<dbReference type="CDD" id="cd14358">
    <property type="entry name" value="UBA_NAC_euk"/>
    <property type="match status" value="1"/>
</dbReference>
<feature type="compositionally biased region" description="Acidic residues" evidence="6">
    <location>
        <begin position="169"/>
        <end position="182"/>
    </location>
</feature>
<keyword evidence="9" id="KW-1185">Reference proteome</keyword>
<comment type="subcellular location">
    <subcellularLocation>
        <location evidence="2">Cytoplasm</location>
    </subcellularLocation>
    <subcellularLocation>
        <location evidence="1">Nucleus</location>
    </subcellularLocation>
</comment>